<proteinExistence type="predicted"/>
<sequence length="529" mass="59781">MSLEDNRLINSPLQQLELQASKAKSLSPDKSSFPNDTELPPSPSPRDRDSIYSFDSVSTNGRLLDRLDLDNEDLFDNEDDEVFHRFNSVSSNNSVDLKQIPITNPNYVARLPSYKLNRSGSKNNTFQIKTVSNNIVYSNRNQSIDSFKADKESLKDPINVRQQSISLPKRRINYKSPEGSPQTSPNTSPRQEKGINPHQTSNESLESSISQQELNDEYDDFNFSSSNDSIENPTTPTRAPSAPIITRSPPKFQFITNRPINRSTSSNSTSSQTSQMSQDSRKTSRRAVSDLTSSPIGKSPSKAIDLTPEARLVLSFQLRSVGKHREASYQLQIAANPPYNDLKAMYYYSMALKVGQGVKQNDKTSLKWLCKSIIIAKTPELKNFYDLRLEELLKVVFKIIENDRIETNPFKLYDYYSTLPPNQVTKIINSVKGQSNVMASIYREVGNYLIGIWGSVREENMGLKALAISASLGDFNSMNQLGEIWSNKSKSRKKDLHSASAWFRLAEIFGIKSIGNSWIYKEKYMKPDK</sequence>
<reference evidence="1" key="1">
    <citation type="submission" date="2022-06" db="EMBL/GenBank/DDBJ databases">
        <authorList>
            <person name="Legras J.-L."/>
            <person name="Devillers H."/>
            <person name="Grondin C."/>
        </authorList>
    </citation>
    <scope>NUCLEOTIDE SEQUENCE</scope>
    <source>
        <strain evidence="1">CLIB 1444</strain>
    </source>
</reference>
<name>A0ACA9Y8M2_9ASCO</name>
<organism evidence="1 2">
    <name type="scientific">[Candida] jaroonii</name>
    <dbReference type="NCBI Taxonomy" id="467808"/>
    <lineage>
        <taxon>Eukaryota</taxon>
        <taxon>Fungi</taxon>
        <taxon>Dikarya</taxon>
        <taxon>Ascomycota</taxon>
        <taxon>Saccharomycotina</taxon>
        <taxon>Pichiomycetes</taxon>
        <taxon>Debaryomycetaceae</taxon>
        <taxon>Yamadazyma</taxon>
    </lineage>
</organism>
<gene>
    <name evidence="1" type="ORF">CLIB1444_06S00738</name>
</gene>
<evidence type="ECO:0000313" key="2">
    <source>
        <dbReference type="Proteomes" id="UP001152531"/>
    </source>
</evidence>
<protein>
    <submittedName>
        <fullName evidence="1">Uncharacterized protein</fullName>
    </submittedName>
</protein>
<comment type="caution">
    <text evidence="1">The sequence shown here is derived from an EMBL/GenBank/DDBJ whole genome shotgun (WGS) entry which is preliminary data.</text>
</comment>
<keyword evidence="2" id="KW-1185">Reference proteome</keyword>
<evidence type="ECO:0000313" key="1">
    <source>
        <dbReference type="EMBL" id="CAH6721376.1"/>
    </source>
</evidence>
<dbReference type="EMBL" id="CALSDN010000006">
    <property type="protein sequence ID" value="CAH6721376.1"/>
    <property type="molecule type" value="Genomic_DNA"/>
</dbReference>
<accession>A0ACA9Y8M2</accession>
<dbReference type="Proteomes" id="UP001152531">
    <property type="component" value="Unassembled WGS sequence"/>
</dbReference>